<organism evidence="2 3">
    <name type="scientific">Acer negundo</name>
    <name type="common">Box elder</name>
    <dbReference type="NCBI Taxonomy" id="4023"/>
    <lineage>
        <taxon>Eukaryota</taxon>
        <taxon>Viridiplantae</taxon>
        <taxon>Streptophyta</taxon>
        <taxon>Embryophyta</taxon>
        <taxon>Tracheophyta</taxon>
        <taxon>Spermatophyta</taxon>
        <taxon>Magnoliopsida</taxon>
        <taxon>eudicotyledons</taxon>
        <taxon>Gunneridae</taxon>
        <taxon>Pentapetalae</taxon>
        <taxon>rosids</taxon>
        <taxon>malvids</taxon>
        <taxon>Sapindales</taxon>
        <taxon>Sapindaceae</taxon>
        <taxon>Hippocastanoideae</taxon>
        <taxon>Acereae</taxon>
        <taxon>Acer</taxon>
    </lineage>
</organism>
<evidence type="ECO:0000313" key="3">
    <source>
        <dbReference type="Proteomes" id="UP001064489"/>
    </source>
</evidence>
<dbReference type="EMBL" id="JAJSOW010000001">
    <property type="protein sequence ID" value="KAI9200337.1"/>
    <property type="molecule type" value="Genomic_DNA"/>
</dbReference>
<dbReference type="PANTHER" id="PTHR33223">
    <property type="entry name" value="CCHC-TYPE DOMAIN-CONTAINING PROTEIN"/>
    <property type="match status" value="1"/>
</dbReference>
<dbReference type="InterPro" id="IPR005162">
    <property type="entry name" value="Retrotrans_gag_dom"/>
</dbReference>
<reference evidence="2" key="1">
    <citation type="journal article" date="2022" name="Plant J.">
        <title>Strategies of tolerance reflected in two North American maple genomes.</title>
        <authorList>
            <person name="McEvoy S.L."/>
            <person name="Sezen U.U."/>
            <person name="Trouern-Trend A."/>
            <person name="McMahon S.M."/>
            <person name="Schaberg P.G."/>
            <person name="Yang J."/>
            <person name="Wegrzyn J.L."/>
            <person name="Swenson N.G."/>
        </authorList>
    </citation>
    <scope>NUCLEOTIDE SEQUENCE</scope>
    <source>
        <strain evidence="2">91603</strain>
    </source>
</reference>
<gene>
    <name evidence="2" type="ORF">LWI28_006170</name>
</gene>
<comment type="caution">
    <text evidence="2">The sequence shown here is derived from an EMBL/GenBank/DDBJ whole genome shotgun (WGS) entry which is preliminary data.</text>
</comment>
<protein>
    <recommendedName>
        <fullName evidence="1">Retrotransposon gag domain-containing protein</fullName>
    </recommendedName>
</protein>
<dbReference type="PANTHER" id="PTHR33223:SF11">
    <property type="entry name" value="ELEMENT PROTEIN, PUTATIVE-RELATED"/>
    <property type="match status" value="1"/>
</dbReference>
<proteinExistence type="predicted"/>
<dbReference type="Pfam" id="PF03732">
    <property type="entry name" value="Retrotrans_gag"/>
    <property type="match status" value="1"/>
</dbReference>
<keyword evidence="3" id="KW-1185">Reference proteome</keyword>
<dbReference type="AlphaFoldDB" id="A0AAD5P5K5"/>
<evidence type="ECO:0000313" key="2">
    <source>
        <dbReference type="EMBL" id="KAI9200337.1"/>
    </source>
</evidence>
<reference evidence="2" key="2">
    <citation type="submission" date="2023-02" db="EMBL/GenBank/DDBJ databases">
        <authorList>
            <person name="Swenson N.G."/>
            <person name="Wegrzyn J.L."/>
            <person name="Mcevoy S.L."/>
        </authorList>
    </citation>
    <scope>NUCLEOTIDE SEQUENCE</scope>
    <source>
        <strain evidence="2">91603</strain>
        <tissue evidence="2">Leaf</tissue>
    </source>
</reference>
<name>A0AAD5P5K5_ACENE</name>
<sequence>MHLTPKERMGDMALQDPNLNRTLMDYSAPFVATSPSCFVRPPITANHFELKSSFIQMLQSFYGNSNEDPNLHIKEFLQISETVKINGVTEEAIKLRLFPFSLKDKAKSWLHTLPPNSITTWTDMANKFLQKYFPPSKMVQLRNDIMIFIQHETEVFYESWERFKEKLLKCPHHGLPEWL</sequence>
<evidence type="ECO:0000259" key="1">
    <source>
        <dbReference type="Pfam" id="PF03732"/>
    </source>
</evidence>
<dbReference type="Proteomes" id="UP001064489">
    <property type="component" value="Chromosome 9"/>
</dbReference>
<accession>A0AAD5P5K5</accession>
<feature type="domain" description="Retrotransposon gag" evidence="1">
    <location>
        <begin position="96"/>
        <end position="177"/>
    </location>
</feature>